<proteinExistence type="predicted"/>
<organism evidence="2 3">
    <name type="scientific">Pleurodeles waltl</name>
    <name type="common">Iberian ribbed newt</name>
    <dbReference type="NCBI Taxonomy" id="8319"/>
    <lineage>
        <taxon>Eukaryota</taxon>
        <taxon>Metazoa</taxon>
        <taxon>Chordata</taxon>
        <taxon>Craniata</taxon>
        <taxon>Vertebrata</taxon>
        <taxon>Euteleostomi</taxon>
        <taxon>Amphibia</taxon>
        <taxon>Batrachia</taxon>
        <taxon>Caudata</taxon>
        <taxon>Salamandroidea</taxon>
        <taxon>Salamandridae</taxon>
        <taxon>Pleurodelinae</taxon>
        <taxon>Pleurodeles</taxon>
    </lineage>
</organism>
<accession>A0AAV7PUP6</accession>
<sequence length="66" mass="7153">MRRRRARRACGCRRAPVSGGVHRRPLRLSRFSLSGLTQRRRAAAAHPRSASAAASPIIGAQPRVPG</sequence>
<dbReference type="EMBL" id="JANPWB010000011">
    <property type="protein sequence ID" value="KAJ1131745.1"/>
    <property type="molecule type" value="Genomic_DNA"/>
</dbReference>
<dbReference type="Proteomes" id="UP001066276">
    <property type="component" value="Chromosome 7"/>
</dbReference>
<protein>
    <submittedName>
        <fullName evidence="2">Uncharacterized protein</fullName>
    </submittedName>
</protein>
<reference evidence="2" key="1">
    <citation type="journal article" date="2022" name="bioRxiv">
        <title>Sequencing and chromosome-scale assembly of the giantPleurodeles waltlgenome.</title>
        <authorList>
            <person name="Brown T."/>
            <person name="Elewa A."/>
            <person name="Iarovenko S."/>
            <person name="Subramanian E."/>
            <person name="Araus A.J."/>
            <person name="Petzold A."/>
            <person name="Susuki M."/>
            <person name="Suzuki K.-i.T."/>
            <person name="Hayashi T."/>
            <person name="Toyoda A."/>
            <person name="Oliveira C."/>
            <person name="Osipova E."/>
            <person name="Leigh N.D."/>
            <person name="Simon A."/>
            <person name="Yun M.H."/>
        </authorList>
    </citation>
    <scope>NUCLEOTIDE SEQUENCE</scope>
    <source>
        <strain evidence="2">20211129_DDA</strain>
        <tissue evidence="2">Liver</tissue>
    </source>
</reference>
<evidence type="ECO:0000313" key="2">
    <source>
        <dbReference type="EMBL" id="KAJ1131745.1"/>
    </source>
</evidence>
<feature type="region of interest" description="Disordered" evidence="1">
    <location>
        <begin position="39"/>
        <end position="66"/>
    </location>
</feature>
<comment type="caution">
    <text evidence="2">The sequence shown here is derived from an EMBL/GenBank/DDBJ whole genome shotgun (WGS) entry which is preliminary data.</text>
</comment>
<dbReference type="AlphaFoldDB" id="A0AAV7PUP6"/>
<evidence type="ECO:0000313" key="3">
    <source>
        <dbReference type="Proteomes" id="UP001066276"/>
    </source>
</evidence>
<evidence type="ECO:0000256" key="1">
    <source>
        <dbReference type="SAM" id="MobiDB-lite"/>
    </source>
</evidence>
<gene>
    <name evidence="2" type="ORF">NDU88_010078</name>
</gene>
<feature type="compositionally biased region" description="Low complexity" evidence="1">
    <location>
        <begin position="44"/>
        <end position="56"/>
    </location>
</feature>
<name>A0AAV7PUP6_PLEWA</name>
<keyword evidence="3" id="KW-1185">Reference proteome</keyword>